<feature type="transmembrane region" description="Helical" evidence="5">
    <location>
        <begin position="21"/>
        <end position="40"/>
    </location>
</feature>
<keyword evidence="3 5" id="KW-1133">Transmembrane helix</keyword>
<dbReference type="GO" id="GO:0016020">
    <property type="term" value="C:membrane"/>
    <property type="evidence" value="ECO:0007669"/>
    <property type="project" value="UniProtKB-SubCell"/>
</dbReference>
<evidence type="ECO:0000313" key="6">
    <source>
        <dbReference type="EMBL" id="RZQ61438.1"/>
    </source>
</evidence>
<dbReference type="Pfam" id="PF07681">
    <property type="entry name" value="DoxX"/>
    <property type="match status" value="1"/>
</dbReference>
<dbReference type="Proteomes" id="UP000292003">
    <property type="component" value="Unassembled WGS sequence"/>
</dbReference>
<feature type="transmembrane region" description="Helical" evidence="5">
    <location>
        <begin position="128"/>
        <end position="146"/>
    </location>
</feature>
<protein>
    <submittedName>
        <fullName evidence="6">DoxX family protein</fullName>
    </submittedName>
</protein>
<organism evidence="6 7">
    <name type="scientific">Amycolatopsis suaedae</name>
    <dbReference type="NCBI Taxonomy" id="2510978"/>
    <lineage>
        <taxon>Bacteria</taxon>
        <taxon>Bacillati</taxon>
        <taxon>Actinomycetota</taxon>
        <taxon>Actinomycetes</taxon>
        <taxon>Pseudonocardiales</taxon>
        <taxon>Pseudonocardiaceae</taxon>
        <taxon>Amycolatopsis</taxon>
    </lineage>
</organism>
<sequence>MTIKTTLTGIGNWLARHSVGALRVSVGVVFLGFGVLKFIPGASPAQELVIRTLETLSFGVLSPQAALLVTAVAECFIGLTLITGRLLKTGLVVLGASLVGILSPLVLFFTDLFPGAPTLEAQYVFKDIVLVTAGLVIAAGALGARLRPVPHAA</sequence>
<gene>
    <name evidence="6" type="ORF">EWH70_23970</name>
</gene>
<keyword evidence="7" id="KW-1185">Reference proteome</keyword>
<evidence type="ECO:0000256" key="5">
    <source>
        <dbReference type="SAM" id="Phobius"/>
    </source>
</evidence>
<reference evidence="6 7" key="1">
    <citation type="submission" date="2019-02" db="EMBL/GenBank/DDBJ databases">
        <title>Draft genome sequence of Amycolatopsis sp. 8-3EHSu isolated from roots of Suaeda maritima.</title>
        <authorList>
            <person name="Duangmal K."/>
            <person name="Chantavorakit T."/>
        </authorList>
    </citation>
    <scope>NUCLEOTIDE SEQUENCE [LARGE SCALE GENOMIC DNA]</scope>
    <source>
        <strain evidence="6 7">8-3EHSu</strain>
    </source>
</reference>
<comment type="subcellular location">
    <subcellularLocation>
        <location evidence="1">Membrane</location>
        <topology evidence="1">Multi-pass membrane protein</topology>
    </subcellularLocation>
</comment>
<feature type="transmembrane region" description="Helical" evidence="5">
    <location>
        <begin position="60"/>
        <end position="82"/>
    </location>
</feature>
<accession>A0A4Q7J3S1</accession>
<evidence type="ECO:0000256" key="4">
    <source>
        <dbReference type="ARBA" id="ARBA00023136"/>
    </source>
</evidence>
<feature type="transmembrane region" description="Helical" evidence="5">
    <location>
        <begin position="89"/>
        <end position="108"/>
    </location>
</feature>
<proteinExistence type="predicted"/>
<comment type="caution">
    <text evidence="6">The sequence shown here is derived from an EMBL/GenBank/DDBJ whole genome shotgun (WGS) entry which is preliminary data.</text>
</comment>
<dbReference type="OrthoDB" id="265224at2"/>
<keyword evidence="4 5" id="KW-0472">Membrane</keyword>
<dbReference type="EMBL" id="SFCC01000012">
    <property type="protein sequence ID" value="RZQ61438.1"/>
    <property type="molecule type" value="Genomic_DNA"/>
</dbReference>
<dbReference type="RefSeq" id="WP_130477741.1">
    <property type="nucleotide sequence ID" value="NZ_SFCC01000012.1"/>
</dbReference>
<dbReference type="InterPro" id="IPR032808">
    <property type="entry name" value="DoxX"/>
</dbReference>
<dbReference type="AlphaFoldDB" id="A0A4Q7J3S1"/>
<evidence type="ECO:0000256" key="2">
    <source>
        <dbReference type="ARBA" id="ARBA00022692"/>
    </source>
</evidence>
<evidence type="ECO:0000256" key="1">
    <source>
        <dbReference type="ARBA" id="ARBA00004141"/>
    </source>
</evidence>
<keyword evidence="2 5" id="KW-0812">Transmembrane</keyword>
<name>A0A4Q7J3S1_9PSEU</name>
<evidence type="ECO:0000313" key="7">
    <source>
        <dbReference type="Proteomes" id="UP000292003"/>
    </source>
</evidence>
<evidence type="ECO:0000256" key="3">
    <source>
        <dbReference type="ARBA" id="ARBA00022989"/>
    </source>
</evidence>